<dbReference type="EMBL" id="CAADFG010000013">
    <property type="protein sequence ID" value="VFJ89156.1"/>
    <property type="molecule type" value="Genomic_DNA"/>
</dbReference>
<organism evidence="3">
    <name type="scientific">Candidatus Kentrum eta</name>
    <dbReference type="NCBI Taxonomy" id="2126337"/>
    <lineage>
        <taxon>Bacteria</taxon>
        <taxon>Pseudomonadati</taxon>
        <taxon>Pseudomonadota</taxon>
        <taxon>Gammaproteobacteria</taxon>
        <taxon>Candidatus Kentrum</taxon>
    </lineage>
</organism>
<dbReference type="EMBL" id="CAADFJ010000015">
    <property type="protein sequence ID" value="VFJ97691.1"/>
    <property type="molecule type" value="Genomic_DNA"/>
</dbReference>
<sequence>MTTKFPREEAKILELAKKMTDGLAANTDLFPAPPFPAEDIQATLEKCQAAVDAVDYDDDKLNRIGWTGRHAAVPLGVPGQVRSLHVRAQGEGWLALHWKGTGRRRQGRHLPDPAPGTPCRRLDPHRDSHGNRGPDRRPGTRVAVRVLHRRRQQGR</sequence>
<evidence type="ECO:0000256" key="1">
    <source>
        <dbReference type="SAM" id="MobiDB-lite"/>
    </source>
</evidence>
<evidence type="ECO:0000313" key="2">
    <source>
        <dbReference type="EMBL" id="VFJ89156.1"/>
    </source>
</evidence>
<gene>
    <name evidence="2" type="ORF">BECKH772A_GA0070896_100138</name>
    <name evidence="3" type="ORF">BECKH772B_GA0070898_1001518</name>
    <name evidence="4" type="ORF">BECKH772C_GA0070978_100157</name>
</gene>
<dbReference type="AlphaFoldDB" id="A0A450UFG7"/>
<evidence type="ECO:0000313" key="3">
    <source>
        <dbReference type="EMBL" id="VFJ91234.1"/>
    </source>
</evidence>
<proteinExistence type="predicted"/>
<evidence type="ECO:0000313" key="4">
    <source>
        <dbReference type="EMBL" id="VFJ97691.1"/>
    </source>
</evidence>
<accession>A0A450UFG7</accession>
<name>A0A450UFG7_9GAMM</name>
<reference evidence="3" key="1">
    <citation type="submission" date="2019-02" db="EMBL/GenBank/DDBJ databases">
        <authorList>
            <person name="Gruber-Vodicka R. H."/>
            <person name="Seah K. B. B."/>
        </authorList>
    </citation>
    <scope>NUCLEOTIDE SEQUENCE</scope>
    <source>
        <strain evidence="4">BECK_SA2B12</strain>
        <strain evidence="2">BECK_SA2B15</strain>
        <strain evidence="3">BECK_SA2B20</strain>
    </source>
</reference>
<dbReference type="EMBL" id="CAADFI010000015">
    <property type="protein sequence ID" value="VFJ91234.1"/>
    <property type="molecule type" value="Genomic_DNA"/>
</dbReference>
<feature type="compositionally biased region" description="Basic and acidic residues" evidence="1">
    <location>
        <begin position="120"/>
        <end position="138"/>
    </location>
</feature>
<protein>
    <submittedName>
        <fullName evidence="3">Uncharacterized protein</fullName>
    </submittedName>
</protein>
<feature type="region of interest" description="Disordered" evidence="1">
    <location>
        <begin position="99"/>
        <end position="143"/>
    </location>
</feature>